<protein>
    <submittedName>
        <fullName evidence="1">Uncharacterized protein</fullName>
    </submittedName>
</protein>
<evidence type="ECO:0000313" key="1">
    <source>
        <dbReference type="EMBL" id="SFU58369.1"/>
    </source>
</evidence>
<evidence type="ECO:0000313" key="2">
    <source>
        <dbReference type="Proteomes" id="UP000199138"/>
    </source>
</evidence>
<dbReference type="STRING" id="1224947.SAMN05216480_108116"/>
<dbReference type="Proteomes" id="UP000199138">
    <property type="component" value="Unassembled WGS sequence"/>
</dbReference>
<dbReference type="EMBL" id="FPBK01000008">
    <property type="protein sequence ID" value="SFU58369.1"/>
    <property type="molecule type" value="Genomic_DNA"/>
</dbReference>
<gene>
    <name evidence="1" type="ORF">SAMN05216480_108116</name>
</gene>
<reference evidence="1 2" key="1">
    <citation type="submission" date="2016-10" db="EMBL/GenBank/DDBJ databases">
        <authorList>
            <person name="de Groot N.N."/>
        </authorList>
    </citation>
    <scope>NUCLEOTIDE SEQUENCE [LARGE SCALE GENOMIC DNA]</scope>
    <source>
        <strain evidence="1 2">CGMCC 1.12333</strain>
    </source>
</reference>
<dbReference type="AlphaFoldDB" id="A0A1I7HCP3"/>
<organism evidence="1 2">
    <name type="scientific">Pustulibacterium marinum</name>
    <dbReference type="NCBI Taxonomy" id="1224947"/>
    <lineage>
        <taxon>Bacteria</taxon>
        <taxon>Pseudomonadati</taxon>
        <taxon>Bacteroidota</taxon>
        <taxon>Flavobacteriia</taxon>
        <taxon>Flavobacteriales</taxon>
        <taxon>Flavobacteriaceae</taxon>
        <taxon>Pustulibacterium</taxon>
    </lineage>
</organism>
<proteinExistence type="predicted"/>
<keyword evidence="2" id="KW-1185">Reference proteome</keyword>
<name>A0A1I7HCP3_9FLAO</name>
<sequence length="36" mass="3994">MRKFATIELSVLLLAASTTYCTVYKNNGNNGVSTRR</sequence>
<accession>A0A1I7HCP3</accession>